<accession>A0A6C0AJ55</accession>
<evidence type="ECO:0000313" key="1">
    <source>
        <dbReference type="EMBL" id="QHS79361.1"/>
    </source>
</evidence>
<name>A0A6C0AJ55_9ZZZZ</name>
<organism evidence="1">
    <name type="scientific">viral metagenome</name>
    <dbReference type="NCBI Taxonomy" id="1070528"/>
    <lineage>
        <taxon>unclassified sequences</taxon>
        <taxon>metagenomes</taxon>
        <taxon>organismal metagenomes</taxon>
    </lineage>
</organism>
<protein>
    <submittedName>
        <fullName evidence="1">Uncharacterized protein</fullName>
    </submittedName>
</protein>
<sequence>MSEIEYFSFEDLDFLLKRDWFLTLQDIHDLLGYADDDTFWKIYSVRREYPQRVREIVAPLDYVHDKPLFKFTVRDLTDGHIEEMQKKDRAELRAMMQREWEQYMKNMPPRPPDSIDERINAQREAIEGVVEELREYKDVRKCGDRKKLAEFDKRIEQLWAQEAALQTIKQKTESEWLDRQRLKFEARL</sequence>
<reference evidence="1" key="1">
    <citation type="journal article" date="2020" name="Nature">
        <title>Giant virus diversity and host interactions through global metagenomics.</title>
        <authorList>
            <person name="Schulz F."/>
            <person name="Roux S."/>
            <person name="Paez-Espino D."/>
            <person name="Jungbluth S."/>
            <person name="Walsh D.A."/>
            <person name="Denef V.J."/>
            <person name="McMahon K.D."/>
            <person name="Konstantinidis K.T."/>
            <person name="Eloe-Fadrosh E.A."/>
            <person name="Kyrpides N.C."/>
            <person name="Woyke T."/>
        </authorList>
    </citation>
    <scope>NUCLEOTIDE SEQUENCE</scope>
    <source>
        <strain evidence="1">GVMAG-S-1035237-23</strain>
    </source>
</reference>
<proteinExistence type="predicted"/>
<dbReference type="AlphaFoldDB" id="A0A6C0AJ55"/>
<dbReference type="EMBL" id="MN740642">
    <property type="protein sequence ID" value="QHS79361.1"/>
    <property type="molecule type" value="Genomic_DNA"/>
</dbReference>